<dbReference type="AlphaFoldDB" id="A0A8C5LN99"/>
<protein>
    <submittedName>
        <fullName evidence="1">Uncharacterized protein</fullName>
    </submittedName>
</protein>
<evidence type="ECO:0000313" key="1">
    <source>
        <dbReference type="Ensembl" id="ENSLLEP00000001988.1"/>
    </source>
</evidence>
<evidence type="ECO:0000313" key="2">
    <source>
        <dbReference type="Proteomes" id="UP000694569"/>
    </source>
</evidence>
<reference evidence="1" key="1">
    <citation type="submission" date="2025-08" db="UniProtKB">
        <authorList>
            <consortium name="Ensembl"/>
        </authorList>
    </citation>
    <scope>IDENTIFICATION</scope>
</reference>
<sequence length="65" mass="7359">MSVCVYMLVCNSIPVVKVRVQRPASFIYSVQPCPVPELYRVPAPRRCHHRRHTSPGGYPSCDITC</sequence>
<accession>A0A8C5LN99</accession>
<name>A0A8C5LN99_9ANUR</name>
<dbReference type="Ensembl" id="ENSLLET00000002070.1">
    <property type="protein sequence ID" value="ENSLLEP00000001988.1"/>
    <property type="gene ID" value="ENSLLEG00000001274.1"/>
</dbReference>
<reference evidence="1" key="2">
    <citation type="submission" date="2025-09" db="UniProtKB">
        <authorList>
            <consortium name="Ensembl"/>
        </authorList>
    </citation>
    <scope>IDENTIFICATION</scope>
</reference>
<dbReference type="Proteomes" id="UP000694569">
    <property type="component" value="Unplaced"/>
</dbReference>
<proteinExistence type="predicted"/>
<organism evidence="1 2">
    <name type="scientific">Leptobrachium leishanense</name>
    <name type="common">Leishan spiny toad</name>
    <dbReference type="NCBI Taxonomy" id="445787"/>
    <lineage>
        <taxon>Eukaryota</taxon>
        <taxon>Metazoa</taxon>
        <taxon>Chordata</taxon>
        <taxon>Craniata</taxon>
        <taxon>Vertebrata</taxon>
        <taxon>Euteleostomi</taxon>
        <taxon>Amphibia</taxon>
        <taxon>Batrachia</taxon>
        <taxon>Anura</taxon>
        <taxon>Pelobatoidea</taxon>
        <taxon>Megophryidae</taxon>
        <taxon>Leptobrachium</taxon>
    </lineage>
</organism>
<keyword evidence="2" id="KW-1185">Reference proteome</keyword>